<protein>
    <submittedName>
        <fullName evidence="4">Cyclin like</fullName>
    </submittedName>
</protein>
<dbReference type="SMART" id="SM00385">
    <property type="entry name" value="CYCLIN"/>
    <property type="match status" value="1"/>
</dbReference>
<dbReference type="EMBL" id="LXWW01000549">
    <property type="protein sequence ID" value="OAO12334.1"/>
    <property type="molecule type" value="Genomic_DNA"/>
</dbReference>
<evidence type="ECO:0000313" key="4">
    <source>
        <dbReference type="EMBL" id="OAO12334.1"/>
    </source>
</evidence>
<dbReference type="SUPFAM" id="SSF47954">
    <property type="entry name" value="Cyclin-like"/>
    <property type="match status" value="2"/>
</dbReference>
<dbReference type="Gene3D" id="1.10.472.10">
    <property type="entry name" value="Cyclin-like"/>
    <property type="match status" value="2"/>
</dbReference>
<keyword evidence="1" id="KW-0195">Cyclin</keyword>
<dbReference type="AlphaFoldDB" id="A0A196S8L8"/>
<feature type="region of interest" description="Disordered" evidence="2">
    <location>
        <begin position="364"/>
        <end position="383"/>
    </location>
</feature>
<dbReference type="STRING" id="478820.A0A196S8L8"/>
<feature type="domain" description="Cyclin-like" evidence="3">
    <location>
        <begin position="213"/>
        <end position="297"/>
    </location>
</feature>
<comment type="similarity">
    <text evidence="1">Belongs to the cyclin family.</text>
</comment>
<accession>A0A196S8L8</accession>
<dbReference type="OrthoDB" id="5590282at2759"/>
<proteinExistence type="inferred from homology"/>
<gene>
    <name evidence="4" type="ORF">AV274_5957</name>
</gene>
<feature type="region of interest" description="Disordered" evidence="2">
    <location>
        <begin position="32"/>
        <end position="58"/>
    </location>
</feature>
<evidence type="ECO:0000256" key="2">
    <source>
        <dbReference type="SAM" id="MobiDB-lite"/>
    </source>
</evidence>
<dbReference type="Pfam" id="PF00134">
    <property type="entry name" value="Cyclin_N"/>
    <property type="match status" value="1"/>
</dbReference>
<comment type="caution">
    <text evidence="4">The sequence shown here is derived from an EMBL/GenBank/DDBJ whole genome shotgun (WGS) entry which is preliminary data.</text>
</comment>
<sequence length="411" mass="45533">MIMHDQGKAMVPTGQNQIRLLHPVRIRGATSVVSTAPLPRMKRSEPQSADESTNSKRLDVEEDEIVTGTIHVADDSILVPSPSKDSEKLKEPKRGVIVLKSAFVTYNHTTIPPYDGVIGKTVSVPCCCVSLPLLPVVDESPKPIPEHDFKPMKLKYAREYTLLRSFVEGDGIPDWTRYTEMHMRLLKENETVPADYCVHPGTIKSSYRTKLLDWMAEVCHEFSLDASVLFLSFAIVDNFLASTDFPPNQLQCLGSAALLLASKLCTDSSLSARTLSDLSLHSFSPAEVTKLEGDVLAALNFSLHFVTPFDFLLHALAQPAVTPEEFFLSLYFLECVVIDGAARDLKPSQLAACCVKRAQSRLQEAQSQPEEEADTEMESSPRRLVGAGRRAAYRAFSSPLRCRVAVDYTFL</sequence>
<keyword evidence="5" id="KW-1185">Reference proteome</keyword>
<evidence type="ECO:0000256" key="1">
    <source>
        <dbReference type="RuleBase" id="RU000383"/>
    </source>
</evidence>
<dbReference type="InterPro" id="IPR006671">
    <property type="entry name" value="Cyclin_N"/>
</dbReference>
<dbReference type="PANTHER" id="PTHR10177">
    <property type="entry name" value="CYCLINS"/>
    <property type="match status" value="1"/>
</dbReference>
<evidence type="ECO:0000259" key="3">
    <source>
        <dbReference type="SMART" id="SM00385"/>
    </source>
</evidence>
<name>A0A196S8L8_BLAHN</name>
<organism evidence="4 5">
    <name type="scientific">Blastocystis sp. subtype 1 (strain ATCC 50177 / NandII)</name>
    <dbReference type="NCBI Taxonomy" id="478820"/>
    <lineage>
        <taxon>Eukaryota</taxon>
        <taxon>Sar</taxon>
        <taxon>Stramenopiles</taxon>
        <taxon>Bigyra</taxon>
        <taxon>Opalozoa</taxon>
        <taxon>Opalinata</taxon>
        <taxon>Blastocystidae</taxon>
        <taxon>Blastocystis</taxon>
    </lineage>
</organism>
<dbReference type="InterPro" id="IPR036915">
    <property type="entry name" value="Cyclin-like_sf"/>
</dbReference>
<reference evidence="4 5" key="1">
    <citation type="submission" date="2016-05" db="EMBL/GenBank/DDBJ databases">
        <title>Nuclear genome of Blastocystis sp. subtype 1 NandII.</title>
        <authorList>
            <person name="Gentekaki E."/>
            <person name="Curtis B."/>
            <person name="Stairs C."/>
            <person name="Eme L."/>
            <person name="Herman E."/>
            <person name="Klimes V."/>
            <person name="Arias M.C."/>
            <person name="Elias M."/>
            <person name="Hilliou F."/>
            <person name="Klute M."/>
            <person name="Malik S.-B."/>
            <person name="Pightling A."/>
            <person name="Rachubinski R."/>
            <person name="Salas D."/>
            <person name="Schlacht A."/>
            <person name="Suga H."/>
            <person name="Archibald J."/>
            <person name="Ball S.G."/>
            <person name="Clark G."/>
            <person name="Dacks J."/>
            <person name="Van Der Giezen M."/>
            <person name="Tsaousis A."/>
            <person name="Roger A."/>
        </authorList>
    </citation>
    <scope>NUCLEOTIDE SEQUENCE [LARGE SCALE GENOMIC DNA]</scope>
    <source>
        <strain evidence="5">ATCC 50177 / NandII</strain>
    </source>
</reference>
<dbReference type="InterPro" id="IPR039361">
    <property type="entry name" value="Cyclin"/>
</dbReference>
<dbReference type="Proteomes" id="UP000078348">
    <property type="component" value="Unassembled WGS sequence"/>
</dbReference>
<dbReference type="InterPro" id="IPR013763">
    <property type="entry name" value="Cyclin-like_dom"/>
</dbReference>
<evidence type="ECO:0000313" key="5">
    <source>
        <dbReference type="Proteomes" id="UP000078348"/>
    </source>
</evidence>